<evidence type="ECO:0000256" key="2">
    <source>
        <dbReference type="SAM" id="SignalP"/>
    </source>
</evidence>
<feature type="signal peptide" evidence="2">
    <location>
        <begin position="1"/>
        <end position="17"/>
    </location>
</feature>
<gene>
    <name evidence="3" type="ORF">HHI36_000125</name>
</gene>
<reference evidence="3 4" key="1">
    <citation type="journal article" date="2021" name="BMC Biol.">
        <title>Horizontally acquired antibacterial genes associated with adaptive radiation of ladybird beetles.</title>
        <authorList>
            <person name="Li H.S."/>
            <person name="Tang X.F."/>
            <person name="Huang Y.H."/>
            <person name="Xu Z.Y."/>
            <person name="Chen M.L."/>
            <person name="Du X.Y."/>
            <person name="Qiu B.Y."/>
            <person name="Chen P.T."/>
            <person name="Zhang W."/>
            <person name="Slipinski A."/>
            <person name="Escalona H.E."/>
            <person name="Waterhouse R.M."/>
            <person name="Zwick A."/>
            <person name="Pang H."/>
        </authorList>
    </citation>
    <scope>NUCLEOTIDE SEQUENCE [LARGE SCALE GENOMIC DNA]</scope>
    <source>
        <strain evidence="3">SYSU2018</strain>
    </source>
</reference>
<protein>
    <submittedName>
        <fullName evidence="3">Uncharacterized protein</fullName>
    </submittedName>
</protein>
<dbReference type="Proteomes" id="UP001516400">
    <property type="component" value="Unassembled WGS sequence"/>
</dbReference>
<feature type="chain" id="PRO_5044879429" evidence="2">
    <location>
        <begin position="18"/>
        <end position="130"/>
    </location>
</feature>
<keyword evidence="4" id="KW-1185">Reference proteome</keyword>
<comment type="caution">
    <text evidence="3">The sequence shown here is derived from an EMBL/GenBank/DDBJ whole genome shotgun (WGS) entry which is preliminary data.</text>
</comment>
<sequence>MWSTILFFLAVIRLCFSYDNTSSIFDGIHVVNKARFESRQNRLISFQTLDEGISVELDFSVPFIKIPVKKSLSFAEGTLANINVGALVLSGGLVVGITLLMPILIGVFSKQMTYPPSWKKSEQFRSEYLL</sequence>
<keyword evidence="2" id="KW-0732">Signal</keyword>
<organism evidence="3 4">
    <name type="scientific">Cryptolaemus montrouzieri</name>
    <dbReference type="NCBI Taxonomy" id="559131"/>
    <lineage>
        <taxon>Eukaryota</taxon>
        <taxon>Metazoa</taxon>
        <taxon>Ecdysozoa</taxon>
        <taxon>Arthropoda</taxon>
        <taxon>Hexapoda</taxon>
        <taxon>Insecta</taxon>
        <taxon>Pterygota</taxon>
        <taxon>Neoptera</taxon>
        <taxon>Endopterygota</taxon>
        <taxon>Coleoptera</taxon>
        <taxon>Polyphaga</taxon>
        <taxon>Cucujiformia</taxon>
        <taxon>Coccinelloidea</taxon>
        <taxon>Coccinellidae</taxon>
        <taxon>Scymninae</taxon>
        <taxon>Scymnini</taxon>
        <taxon>Cryptolaemus</taxon>
    </lineage>
</organism>
<proteinExistence type="predicted"/>
<dbReference type="AlphaFoldDB" id="A0ABD2P3Q5"/>
<name>A0ABD2P3Q5_9CUCU</name>
<accession>A0ABD2P3Q5</accession>
<evidence type="ECO:0000256" key="1">
    <source>
        <dbReference type="SAM" id="Phobius"/>
    </source>
</evidence>
<evidence type="ECO:0000313" key="3">
    <source>
        <dbReference type="EMBL" id="KAL3285595.1"/>
    </source>
</evidence>
<keyword evidence="1" id="KW-0472">Membrane</keyword>
<evidence type="ECO:0000313" key="4">
    <source>
        <dbReference type="Proteomes" id="UP001516400"/>
    </source>
</evidence>
<feature type="transmembrane region" description="Helical" evidence="1">
    <location>
        <begin position="84"/>
        <end position="108"/>
    </location>
</feature>
<dbReference type="EMBL" id="JABFTP020000185">
    <property type="protein sequence ID" value="KAL3285595.1"/>
    <property type="molecule type" value="Genomic_DNA"/>
</dbReference>
<keyword evidence="1" id="KW-0812">Transmembrane</keyword>
<keyword evidence="1" id="KW-1133">Transmembrane helix</keyword>